<comment type="caution">
    <text evidence="7">The sequence shown here is derived from an EMBL/GenBank/DDBJ whole genome shotgun (WGS) entry which is preliminary data.</text>
</comment>
<dbReference type="PANTHER" id="PTHR10903">
    <property type="entry name" value="GTPASE, IMAP FAMILY MEMBER-RELATED"/>
    <property type="match status" value="1"/>
</dbReference>
<evidence type="ECO:0000256" key="1">
    <source>
        <dbReference type="ARBA" id="ARBA00008535"/>
    </source>
</evidence>
<keyword evidence="3" id="KW-0342">GTP-binding</keyword>
<keyword evidence="5" id="KW-0472">Membrane</keyword>
<dbReference type="CDD" id="cd01852">
    <property type="entry name" value="AIG1"/>
    <property type="match status" value="1"/>
</dbReference>
<organism evidence="7 8">
    <name type="scientific">Cirrhinus molitorella</name>
    <name type="common">mud carp</name>
    <dbReference type="NCBI Taxonomy" id="172907"/>
    <lineage>
        <taxon>Eukaryota</taxon>
        <taxon>Metazoa</taxon>
        <taxon>Chordata</taxon>
        <taxon>Craniata</taxon>
        <taxon>Vertebrata</taxon>
        <taxon>Euteleostomi</taxon>
        <taxon>Actinopterygii</taxon>
        <taxon>Neopterygii</taxon>
        <taxon>Teleostei</taxon>
        <taxon>Ostariophysi</taxon>
        <taxon>Cypriniformes</taxon>
        <taxon>Cyprinidae</taxon>
        <taxon>Labeoninae</taxon>
        <taxon>Labeonini</taxon>
        <taxon>Cirrhinus</taxon>
    </lineage>
</organism>
<protein>
    <recommendedName>
        <fullName evidence="6">AIG1-type G domain-containing protein</fullName>
    </recommendedName>
</protein>
<proteinExistence type="inferred from homology"/>
<evidence type="ECO:0000256" key="2">
    <source>
        <dbReference type="ARBA" id="ARBA00022741"/>
    </source>
</evidence>
<dbReference type="Gene3D" id="3.40.50.300">
    <property type="entry name" value="P-loop containing nucleotide triphosphate hydrolases"/>
    <property type="match status" value="1"/>
</dbReference>
<evidence type="ECO:0000259" key="6">
    <source>
        <dbReference type="PROSITE" id="PS51720"/>
    </source>
</evidence>
<keyword evidence="2" id="KW-0547">Nucleotide-binding</keyword>
<evidence type="ECO:0000313" key="8">
    <source>
        <dbReference type="Proteomes" id="UP001558613"/>
    </source>
</evidence>
<dbReference type="InterPro" id="IPR006703">
    <property type="entry name" value="G_AIG1"/>
</dbReference>
<sequence length="325" mass="36468">MANEDALRRRSNRNSNESNEGPAQTVGSPSPVLNKLRLVLLGKTGAGKSAMGNTILGRRQFHDEVSMGSVTRECKRACGMVEGREFVLVDTPGFFDTDLTEEQVKEEAIHCLALSYPGPHAFLLIIPIDRYTEEQQRTVQMILEIFTEDITHHTILIFSHADRLRESIEGFISRQNKKIQDLVKKFGGRFMGFDNTNPTNRDQVRRLLRKVDELLVINENRHFTNEVTEAMQKAHSIIEERMQGEGQRNLLSPDHIKMLAMLTMFLLGIGAFFAPTLLATLFPAAPAVETRFSTKLLTSMLNTYAGNAMKSASGKLAKITQCCIQ</sequence>
<accession>A0ABR3NVT3</accession>
<dbReference type="InterPro" id="IPR027417">
    <property type="entry name" value="P-loop_NTPase"/>
</dbReference>
<dbReference type="SUPFAM" id="SSF52540">
    <property type="entry name" value="P-loop containing nucleoside triphosphate hydrolases"/>
    <property type="match status" value="1"/>
</dbReference>
<dbReference type="PROSITE" id="PS51720">
    <property type="entry name" value="G_AIG1"/>
    <property type="match status" value="1"/>
</dbReference>
<dbReference type="PANTHER" id="PTHR10903:SF182">
    <property type="entry name" value="GTPASE IMAP FAMILY MEMBER 4"/>
    <property type="match status" value="1"/>
</dbReference>
<reference evidence="7 8" key="1">
    <citation type="submission" date="2023-09" db="EMBL/GenBank/DDBJ databases">
        <authorList>
            <person name="Wang M."/>
        </authorList>
    </citation>
    <scope>NUCLEOTIDE SEQUENCE [LARGE SCALE GENOMIC DNA]</scope>
    <source>
        <strain evidence="7">GT-2023</strain>
        <tissue evidence="7">Liver</tissue>
    </source>
</reference>
<dbReference type="Pfam" id="PF04548">
    <property type="entry name" value="AIG1"/>
    <property type="match status" value="1"/>
</dbReference>
<evidence type="ECO:0000256" key="3">
    <source>
        <dbReference type="ARBA" id="ARBA00023134"/>
    </source>
</evidence>
<dbReference type="EMBL" id="JAYMGO010000002">
    <property type="protein sequence ID" value="KAL1281145.1"/>
    <property type="molecule type" value="Genomic_DNA"/>
</dbReference>
<evidence type="ECO:0000256" key="4">
    <source>
        <dbReference type="SAM" id="MobiDB-lite"/>
    </source>
</evidence>
<evidence type="ECO:0000256" key="5">
    <source>
        <dbReference type="SAM" id="Phobius"/>
    </source>
</evidence>
<keyword evidence="5" id="KW-0812">Transmembrane</keyword>
<comment type="similarity">
    <text evidence="1">Belongs to the TRAFAC class TrmE-Era-EngA-EngB-Septin-like GTPase superfamily. AIG1/Toc34/Toc159-like paraseptin GTPase family. IAN subfamily.</text>
</comment>
<keyword evidence="8" id="KW-1185">Reference proteome</keyword>
<keyword evidence="5" id="KW-1133">Transmembrane helix</keyword>
<gene>
    <name evidence="7" type="ORF">QQF64_015745</name>
</gene>
<dbReference type="Proteomes" id="UP001558613">
    <property type="component" value="Unassembled WGS sequence"/>
</dbReference>
<name>A0ABR3NVT3_9TELE</name>
<feature type="transmembrane region" description="Helical" evidence="5">
    <location>
        <begin position="258"/>
        <end position="282"/>
    </location>
</feature>
<dbReference type="InterPro" id="IPR045058">
    <property type="entry name" value="GIMA/IAN/Toc"/>
</dbReference>
<feature type="region of interest" description="Disordered" evidence="4">
    <location>
        <begin position="1"/>
        <end position="30"/>
    </location>
</feature>
<feature type="domain" description="AIG1-type G" evidence="6">
    <location>
        <begin position="33"/>
        <end position="232"/>
    </location>
</feature>
<evidence type="ECO:0000313" key="7">
    <source>
        <dbReference type="EMBL" id="KAL1281145.1"/>
    </source>
</evidence>